<evidence type="ECO:0000256" key="1">
    <source>
        <dbReference type="ARBA" id="ARBA00004442"/>
    </source>
</evidence>
<feature type="domain" description="OmpA-like" evidence="6">
    <location>
        <begin position="188"/>
        <end position="314"/>
    </location>
</feature>
<keyword evidence="2 4" id="KW-0472">Membrane</keyword>
<feature type="region of interest" description="Disordered" evidence="5">
    <location>
        <begin position="131"/>
        <end position="155"/>
    </location>
</feature>
<dbReference type="Gene3D" id="3.30.1330.60">
    <property type="entry name" value="OmpA-like domain"/>
    <property type="match status" value="1"/>
</dbReference>
<dbReference type="PRINTS" id="PR01021">
    <property type="entry name" value="OMPADOMAIN"/>
</dbReference>
<name>A0A1I4BXB8_9ACTN</name>
<dbReference type="InterPro" id="IPR050330">
    <property type="entry name" value="Bact_OuterMem_StrucFunc"/>
</dbReference>
<evidence type="ECO:0000256" key="2">
    <source>
        <dbReference type="ARBA" id="ARBA00023136"/>
    </source>
</evidence>
<feature type="region of interest" description="Disordered" evidence="5">
    <location>
        <begin position="317"/>
        <end position="337"/>
    </location>
</feature>
<dbReference type="AlphaFoldDB" id="A0A1I4BXB8"/>
<dbReference type="InterPro" id="IPR006664">
    <property type="entry name" value="OMP_bac"/>
</dbReference>
<evidence type="ECO:0000256" key="3">
    <source>
        <dbReference type="ARBA" id="ARBA00023237"/>
    </source>
</evidence>
<evidence type="ECO:0000259" key="6">
    <source>
        <dbReference type="PROSITE" id="PS51123"/>
    </source>
</evidence>
<keyword evidence="8" id="KW-1185">Reference proteome</keyword>
<dbReference type="SUPFAM" id="SSF103088">
    <property type="entry name" value="OmpA-like"/>
    <property type="match status" value="1"/>
</dbReference>
<dbReference type="PANTHER" id="PTHR30329">
    <property type="entry name" value="STATOR ELEMENT OF FLAGELLAR MOTOR COMPLEX"/>
    <property type="match status" value="1"/>
</dbReference>
<keyword evidence="3" id="KW-0998">Cell outer membrane</keyword>
<feature type="region of interest" description="Disordered" evidence="5">
    <location>
        <begin position="271"/>
        <end position="302"/>
    </location>
</feature>
<accession>A0A1I4BXB8</accession>
<evidence type="ECO:0000313" key="8">
    <source>
        <dbReference type="Proteomes" id="UP000199111"/>
    </source>
</evidence>
<dbReference type="Pfam" id="PF00691">
    <property type="entry name" value="OmpA"/>
    <property type="match status" value="1"/>
</dbReference>
<sequence>MAGFYIATPFRIEVQAIDRHAKLTVLRMEIMTTATTNTAGDFGYGTLPTSFARFRLFDPIGKKTYFTLRENDSNGDAFGTRNRKAAFDYPEDFVPGVRYPVEVYFPPLPATAKTMSIVPDLPMGPMTGIPVTDGDAEPTARERSSSDLPKTGDSFQWPVVVPNGEIWSSVSDLNELVETPVMTTTQAGDTETIGLRTDVLFAFDKARLSTKAAAVLDDVVEETRRRADPAKPPITITGHTDNKGDDGYNQTLSVKRAEAVQKYLAARLGSDYQYRPEGRGESDPIAKNEKQDGSDDPAGRARNRRVEISYSIKQQGPDVTITTSPSAGQVRGSTVAPAPFRADPGARVAGFTWSLRSRLDQLKVDVLPLYRDGAYVVASFDITKANDGTFVPFPAPFSGWDHPFSAGSDFGAFILVDPATKARYHPLKMYTEFVENFVPALDAGETSRAYVYYPAPPDDRTSITLEVANGGVYPGVPIER</sequence>
<evidence type="ECO:0000256" key="5">
    <source>
        <dbReference type="SAM" id="MobiDB-lite"/>
    </source>
</evidence>
<evidence type="ECO:0000313" key="7">
    <source>
        <dbReference type="EMBL" id="SFK72656.1"/>
    </source>
</evidence>
<dbReference type="InterPro" id="IPR036737">
    <property type="entry name" value="OmpA-like_sf"/>
</dbReference>
<dbReference type="EMBL" id="FOQY01000033">
    <property type="protein sequence ID" value="SFK72656.1"/>
    <property type="molecule type" value="Genomic_DNA"/>
</dbReference>
<dbReference type="CDD" id="cd07185">
    <property type="entry name" value="OmpA_C-like"/>
    <property type="match status" value="1"/>
</dbReference>
<comment type="subcellular location">
    <subcellularLocation>
        <location evidence="1">Cell outer membrane</location>
    </subcellularLocation>
</comment>
<dbReference type="Proteomes" id="UP000199111">
    <property type="component" value="Unassembled WGS sequence"/>
</dbReference>
<dbReference type="GO" id="GO:0009279">
    <property type="term" value="C:cell outer membrane"/>
    <property type="evidence" value="ECO:0007669"/>
    <property type="project" value="UniProtKB-SubCell"/>
</dbReference>
<dbReference type="PANTHER" id="PTHR30329:SF21">
    <property type="entry name" value="LIPOPROTEIN YIAD-RELATED"/>
    <property type="match status" value="1"/>
</dbReference>
<dbReference type="PROSITE" id="PS51123">
    <property type="entry name" value="OMPA_2"/>
    <property type="match status" value="1"/>
</dbReference>
<dbReference type="InterPro" id="IPR006665">
    <property type="entry name" value="OmpA-like"/>
</dbReference>
<reference evidence="8" key="1">
    <citation type="submission" date="2016-10" db="EMBL/GenBank/DDBJ databases">
        <authorList>
            <person name="Varghese N."/>
            <person name="Submissions S."/>
        </authorList>
    </citation>
    <scope>NUCLEOTIDE SEQUENCE [LARGE SCALE GENOMIC DNA]</scope>
    <source>
        <strain evidence="8">CGMCC 4.2126</strain>
    </source>
</reference>
<proteinExistence type="predicted"/>
<protein>
    <submittedName>
        <fullName evidence="7">Outer membrane protein OmpA</fullName>
    </submittedName>
</protein>
<gene>
    <name evidence="7" type="ORF">SAMN05216275_13359</name>
</gene>
<organism evidence="7 8">
    <name type="scientific">Streptosporangium canum</name>
    <dbReference type="NCBI Taxonomy" id="324952"/>
    <lineage>
        <taxon>Bacteria</taxon>
        <taxon>Bacillati</taxon>
        <taxon>Actinomycetota</taxon>
        <taxon>Actinomycetes</taxon>
        <taxon>Streptosporangiales</taxon>
        <taxon>Streptosporangiaceae</taxon>
        <taxon>Streptosporangium</taxon>
    </lineage>
</organism>
<feature type="compositionally biased region" description="Basic and acidic residues" evidence="5">
    <location>
        <begin position="274"/>
        <end position="302"/>
    </location>
</feature>
<feature type="region of interest" description="Disordered" evidence="5">
    <location>
        <begin position="223"/>
        <end position="249"/>
    </location>
</feature>
<evidence type="ECO:0000256" key="4">
    <source>
        <dbReference type="PROSITE-ProRule" id="PRU00473"/>
    </source>
</evidence>